<dbReference type="SMART" id="SM00382">
    <property type="entry name" value="AAA"/>
    <property type="match status" value="1"/>
</dbReference>
<dbReference type="CDD" id="cd17534">
    <property type="entry name" value="REC_DC-like"/>
    <property type="match status" value="1"/>
</dbReference>
<dbReference type="AlphaFoldDB" id="A0A1H8JAS8"/>
<feature type="domain" description="Response regulatory" evidence="8">
    <location>
        <begin position="4"/>
        <end position="118"/>
    </location>
</feature>
<evidence type="ECO:0000256" key="4">
    <source>
        <dbReference type="ARBA" id="ARBA00023125"/>
    </source>
</evidence>
<feature type="domain" description="Sigma-54 factor interaction" evidence="7">
    <location>
        <begin position="336"/>
        <end position="565"/>
    </location>
</feature>
<dbReference type="InterPro" id="IPR025662">
    <property type="entry name" value="Sigma_54_int_dom_ATP-bd_1"/>
</dbReference>
<dbReference type="InterPro" id="IPR011006">
    <property type="entry name" value="CheY-like_superfamily"/>
</dbReference>
<dbReference type="PROSITE" id="PS50110">
    <property type="entry name" value="RESPONSE_REGULATORY"/>
    <property type="match status" value="1"/>
</dbReference>
<proteinExistence type="predicted"/>
<gene>
    <name evidence="9" type="ORF">SAMN05192574_10496</name>
</gene>
<dbReference type="InterPro" id="IPR025943">
    <property type="entry name" value="Sigma_54_int_dom_ATP-bd_2"/>
</dbReference>
<dbReference type="InterPro" id="IPR001789">
    <property type="entry name" value="Sig_transdc_resp-reg_receiver"/>
</dbReference>
<dbReference type="SUPFAM" id="SSF52172">
    <property type="entry name" value="CheY-like"/>
    <property type="match status" value="1"/>
</dbReference>
<dbReference type="InterPro" id="IPR002078">
    <property type="entry name" value="Sigma_54_int"/>
</dbReference>
<keyword evidence="10" id="KW-1185">Reference proteome</keyword>
<dbReference type="EMBL" id="FOCL01000004">
    <property type="protein sequence ID" value="SEN77307.1"/>
    <property type="molecule type" value="Genomic_DNA"/>
</dbReference>
<dbReference type="InterPro" id="IPR009057">
    <property type="entry name" value="Homeodomain-like_sf"/>
</dbReference>
<dbReference type="Proteomes" id="UP000198942">
    <property type="component" value="Unassembled WGS sequence"/>
</dbReference>
<dbReference type="CDD" id="cd00009">
    <property type="entry name" value="AAA"/>
    <property type="match status" value="1"/>
</dbReference>
<name>A0A1H8JAS8_9SPHI</name>
<dbReference type="SMART" id="SM00448">
    <property type="entry name" value="REC"/>
    <property type="match status" value="1"/>
</dbReference>
<dbReference type="InterPro" id="IPR025944">
    <property type="entry name" value="Sigma_54_int_dom_CS"/>
</dbReference>
<keyword evidence="1" id="KW-0547">Nucleotide-binding</keyword>
<evidence type="ECO:0000313" key="9">
    <source>
        <dbReference type="EMBL" id="SEN77307.1"/>
    </source>
</evidence>
<evidence type="ECO:0000259" key="8">
    <source>
        <dbReference type="PROSITE" id="PS50110"/>
    </source>
</evidence>
<dbReference type="InterPro" id="IPR027417">
    <property type="entry name" value="P-loop_NTPase"/>
</dbReference>
<accession>A0A1H8JAS8</accession>
<sequence length="649" mass="73265">MNKKILIVEDESLVAYDLKLILTRAGYKVCGIADSVTEALEIIEEQKPEMVLLDIFLKGNQTGIDLAKILTSKNIAFVYLSANFQESILERAKATQPYGFLVKPFREKELLITLDVAFYRHQNSIESKLRQEQALELVFKNIVAEPIPWKQKLLKIAMSIQPHVPFDYLTTTMKNGVGFPGNAISFFRTGFDEYQVIGTDEFVNITKTNRDQLKQMQDGSPRTTKADFYNAAGFAKIWPEFPVKKLIAQVFNMQSFLGLPLLSSSGDVIQFSFYSRKTDCYTNDHLILLDRLHRSLLMAIEEIIPLDAPEPLVTRSDKSTQGELREKNKATGFKDIICKSHQMLTVLDHIGIVAPLDTSVLVLGESGTGKERIAKSIHYLSFRKNKPLVVVNCASMPATLIESELFGHEKGAFTGAVEKRTGKFELADGGTIFLDEIGEMPAELQVKLLRVLQEQEIERIGGKGPIKINVRIVAATNRNLEKEVEEGRFRLDLYYRLFVFPITIPPLRERKDDIPVLANYFLERYAQKSGKAITGISPNVMNQLLDYHWPGNVRELEHFIERSILLTDGPVIKDAYLPKLQGKKENPVYAETATDRLKTIDEHARDHILDVLKRCNGKISGKDGAASKLGLPPSTLHSKMQKLGIKKWE</sequence>
<dbReference type="Gene3D" id="1.10.8.60">
    <property type="match status" value="1"/>
</dbReference>
<dbReference type="RefSeq" id="WP_091211215.1">
    <property type="nucleotide sequence ID" value="NZ_FOCL01000004.1"/>
</dbReference>
<feature type="modified residue" description="4-aspartylphosphate" evidence="6">
    <location>
        <position position="54"/>
    </location>
</feature>
<dbReference type="Pfam" id="PF25601">
    <property type="entry name" value="AAA_lid_14"/>
    <property type="match status" value="1"/>
</dbReference>
<protein>
    <submittedName>
        <fullName evidence="9">Transcriptional regulator containing GAF, AAA-type ATPase, and DNA-binding Fis domains</fullName>
    </submittedName>
</protein>
<dbReference type="Pfam" id="PF00158">
    <property type="entry name" value="Sigma54_activat"/>
    <property type="match status" value="1"/>
</dbReference>
<dbReference type="OrthoDB" id="9767722at2"/>
<evidence type="ECO:0000256" key="2">
    <source>
        <dbReference type="ARBA" id="ARBA00022840"/>
    </source>
</evidence>
<dbReference type="PANTHER" id="PTHR32071:SF57">
    <property type="entry name" value="C4-DICARBOXYLATE TRANSPORT TRANSCRIPTIONAL REGULATORY PROTEIN DCTD"/>
    <property type="match status" value="1"/>
</dbReference>
<dbReference type="PROSITE" id="PS50045">
    <property type="entry name" value="SIGMA54_INTERACT_4"/>
    <property type="match status" value="1"/>
</dbReference>
<evidence type="ECO:0000256" key="1">
    <source>
        <dbReference type="ARBA" id="ARBA00022741"/>
    </source>
</evidence>
<dbReference type="GO" id="GO:0005524">
    <property type="term" value="F:ATP binding"/>
    <property type="evidence" value="ECO:0007669"/>
    <property type="project" value="UniProtKB-KW"/>
</dbReference>
<keyword evidence="6" id="KW-0597">Phosphoprotein</keyword>
<dbReference type="FunFam" id="3.40.50.300:FF:000006">
    <property type="entry name" value="DNA-binding transcriptional regulator NtrC"/>
    <property type="match status" value="1"/>
</dbReference>
<organism evidence="9 10">
    <name type="scientific">Mucilaginibacter gossypiicola</name>
    <dbReference type="NCBI Taxonomy" id="551995"/>
    <lineage>
        <taxon>Bacteria</taxon>
        <taxon>Pseudomonadati</taxon>
        <taxon>Bacteroidota</taxon>
        <taxon>Sphingobacteriia</taxon>
        <taxon>Sphingobacteriales</taxon>
        <taxon>Sphingobacteriaceae</taxon>
        <taxon>Mucilaginibacter</taxon>
    </lineage>
</organism>
<dbReference type="GO" id="GO:0000160">
    <property type="term" value="P:phosphorelay signal transduction system"/>
    <property type="evidence" value="ECO:0007669"/>
    <property type="project" value="InterPro"/>
</dbReference>
<dbReference type="GO" id="GO:0006355">
    <property type="term" value="P:regulation of DNA-templated transcription"/>
    <property type="evidence" value="ECO:0007669"/>
    <property type="project" value="InterPro"/>
</dbReference>
<dbReference type="InterPro" id="IPR058031">
    <property type="entry name" value="AAA_lid_NorR"/>
</dbReference>
<dbReference type="InterPro" id="IPR003593">
    <property type="entry name" value="AAA+_ATPase"/>
</dbReference>
<keyword evidence="3" id="KW-0805">Transcription regulation</keyword>
<dbReference type="PANTHER" id="PTHR32071">
    <property type="entry name" value="TRANSCRIPTIONAL REGULATORY PROTEIN"/>
    <property type="match status" value="1"/>
</dbReference>
<dbReference type="PROSITE" id="PS00675">
    <property type="entry name" value="SIGMA54_INTERACT_1"/>
    <property type="match status" value="1"/>
</dbReference>
<dbReference type="SUPFAM" id="SSF52540">
    <property type="entry name" value="P-loop containing nucleoside triphosphate hydrolases"/>
    <property type="match status" value="1"/>
</dbReference>
<reference evidence="10" key="1">
    <citation type="submission" date="2016-10" db="EMBL/GenBank/DDBJ databases">
        <authorList>
            <person name="Varghese N."/>
            <person name="Submissions S."/>
        </authorList>
    </citation>
    <scope>NUCLEOTIDE SEQUENCE [LARGE SCALE GENOMIC DNA]</scope>
    <source>
        <strain evidence="10">Gh-48</strain>
    </source>
</reference>
<dbReference type="GO" id="GO:0003677">
    <property type="term" value="F:DNA binding"/>
    <property type="evidence" value="ECO:0007669"/>
    <property type="project" value="UniProtKB-KW"/>
</dbReference>
<dbReference type="SUPFAM" id="SSF46689">
    <property type="entry name" value="Homeodomain-like"/>
    <property type="match status" value="1"/>
</dbReference>
<evidence type="ECO:0000256" key="5">
    <source>
        <dbReference type="ARBA" id="ARBA00023163"/>
    </source>
</evidence>
<dbReference type="Pfam" id="PF00072">
    <property type="entry name" value="Response_reg"/>
    <property type="match status" value="1"/>
</dbReference>
<dbReference type="Gene3D" id="3.40.50.300">
    <property type="entry name" value="P-loop containing nucleotide triphosphate hydrolases"/>
    <property type="match status" value="1"/>
</dbReference>
<dbReference type="PROSITE" id="PS00676">
    <property type="entry name" value="SIGMA54_INTERACT_2"/>
    <property type="match status" value="1"/>
</dbReference>
<dbReference type="PROSITE" id="PS00688">
    <property type="entry name" value="SIGMA54_INTERACT_3"/>
    <property type="match status" value="1"/>
</dbReference>
<keyword evidence="4 9" id="KW-0238">DNA-binding</keyword>
<dbReference type="Gene3D" id="3.40.50.2300">
    <property type="match status" value="1"/>
</dbReference>
<dbReference type="Gene3D" id="1.10.10.60">
    <property type="entry name" value="Homeodomain-like"/>
    <property type="match status" value="1"/>
</dbReference>
<evidence type="ECO:0000256" key="3">
    <source>
        <dbReference type="ARBA" id="ARBA00023015"/>
    </source>
</evidence>
<keyword evidence="5" id="KW-0804">Transcription</keyword>
<keyword evidence="2" id="KW-0067">ATP-binding</keyword>
<dbReference type="STRING" id="551995.SAMN05192574_10496"/>
<evidence type="ECO:0000256" key="6">
    <source>
        <dbReference type="PROSITE-ProRule" id="PRU00169"/>
    </source>
</evidence>
<evidence type="ECO:0000259" key="7">
    <source>
        <dbReference type="PROSITE" id="PS50045"/>
    </source>
</evidence>
<evidence type="ECO:0000313" key="10">
    <source>
        <dbReference type="Proteomes" id="UP000198942"/>
    </source>
</evidence>